<protein>
    <submittedName>
        <fullName evidence="2">TonB-like protein</fullName>
    </submittedName>
</protein>
<dbReference type="EMBL" id="QOVI01000004">
    <property type="protein sequence ID" value="RXG14068.1"/>
    <property type="molecule type" value="Genomic_DNA"/>
</dbReference>
<evidence type="ECO:0000313" key="2">
    <source>
        <dbReference type="EMBL" id="RXG14068.1"/>
    </source>
</evidence>
<dbReference type="AlphaFoldDB" id="A0A4Q0NST0"/>
<organism evidence="2 3">
    <name type="scientific">Leeuwenhoekiella aestuarii</name>
    <dbReference type="NCBI Taxonomy" id="2249426"/>
    <lineage>
        <taxon>Bacteria</taxon>
        <taxon>Pseudomonadati</taxon>
        <taxon>Bacteroidota</taxon>
        <taxon>Flavobacteriia</taxon>
        <taxon>Flavobacteriales</taxon>
        <taxon>Flavobacteriaceae</taxon>
        <taxon>Leeuwenhoekiella</taxon>
    </lineage>
</organism>
<feature type="domain" description="TonB C-terminal" evidence="1">
    <location>
        <begin position="148"/>
        <end position="207"/>
    </location>
</feature>
<accession>A0A4Q0NST0</accession>
<evidence type="ECO:0000259" key="1">
    <source>
        <dbReference type="Pfam" id="PF03544"/>
    </source>
</evidence>
<dbReference type="Gene3D" id="3.30.1150.10">
    <property type="match status" value="1"/>
</dbReference>
<evidence type="ECO:0000313" key="3">
    <source>
        <dbReference type="Proteomes" id="UP000289821"/>
    </source>
</evidence>
<gene>
    <name evidence="2" type="ORF">DSM04_104174</name>
</gene>
<name>A0A4Q0NST0_9FLAO</name>
<sequence length="210" mass="23552">MRLVSKIVGLSFICAILSCASESEKKDIAQLSFEEKVADLEATLAAKSELTQKEQAHLKSLNELVTNKAFKPFIKAGDPNNSFDFDDLGRDRVEFNSITEPPYYNSCDDADMELRRACTEEAVAAYVNTYFNPEVYKNSKVRGRYEMTASFLIDTQGNIQDVKIRNDSNKALSAEAKHLLESLPQMKPGKHKGKPMAALYTQPIIYDVKP</sequence>
<dbReference type="SUPFAM" id="SSF74653">
    <property type="entry name" value="TolA/TonB C-terminal domain"/>
    <property type="match status" value="1"/>
</dbReference>
<reference evidence="2 3" key="1">
    <citation type="submission" date="2018-07" db="EMBL/GenBank/DDBJ databases">
        <title>Leeuwenhoekiella genomics.</title>
        <authorList>
            <person name="Tahon G."/>
            <person name="Willems A."/>
        </authorList>
    </citation>
    <scope>NUCLEOTIDE SEQUENCE [LARGE SCALE GENOMIC DNA]</scope>
    <source>
        <strain evidence="2 3">R-50232</strain>
    </source>
</reference>
<dbReference type="Proteomes" id="UP000289821">
    <property type="component" value="Unassembled WGS sequence"/>
</dbReference>
<dbReference type="InterPro" id="IPR037682">
    <property type="entry name" value="TonB_C"/>
</dbReference>
<dbReference type="PROSITE" id="PS51257">
    <property type="entry name" value="PROKAR_LIPOPROTEIN"/>
    <property type="match status" value="1"/>
</dbReference>
<dbReference type="GO" id="GO:0055085">
    <property type="term" value="P:transmembrane transport"/>
    <property type="evidence" value="ECO:0007669"/>
    <property type="project" value="InterPro"/>
</dbReference>
<comment type="caution">
    <text evidence="2">The sequence shown here is derived from an EMBL/GenBank/DDBJ whole genome shotgun (WGS) entry which is preliminary data.</text>
</comment>
<keyword evidence="3" id="KW-1185">Reference proteome</keyword>
<proteinExistence type="predicted"/>
<dbReference type="Pfam" id="PF03544">
    <property type="entry name" value="TonB_C"/>
    <property type="match status" value="1"/>
</dbReference>
<dbReference type="RefSeq" id="WP_128761491.1">
    <property type="nucleotide sequence ID" value="NZ_QOVI01000004.1"/>
</dbReference>
<dbReference type="OrthoDB" id="1095452at2"/>